<keyword evidence="5" id="KW-1015">Disulfide bond</keyword>
<dbReference type="PANTHER" id="PTHR13847">
    <property type="entry name" value="SARCOSINE DEHYDROGENASE-RELATED"/>
    <property type="match status" value="1"/>
</dbReference>
<evidence type="ECO:0000313" key="9">
    <source>
        <dbReference type="Proteomes" id="UP000199668"/>
    </source>
</evidence>
<evidence type="ECO:0000256" key="4">
    <source>
        <dbReference type="ARBA" id="ARBA00023014"/>
    </source>
</evidence>
<dbReference type="GO" id="GO:0046872">
    <property type="term" value="F:metal ion binding"/>
    <property type="evidence" value="ECO:0007669"/>
    <property type="project" value="UniProtKB-KW"/>
</dbReference>
<evidence type="ECO:0000256" key="6">
    <source>
        <dbReference type="SAM" id="MobiDB-lite"/>
    </source>
</evidence>
<keyword evidence="4" id="KW-0411">Iron-sulfur</keyword>
<dbReference type="RefSeq" id="WP_090925976.1">
    <property type="nucleotide sequence ID" value="NZ_FOTY01000004.1"/>
</dbReference>
<dbReference type="STRING" id="266892.SAMN04488054_10495"/>
<evidence type="ECO:0000256" key="1">
    <source>
        <dbReference type="ARBA" id="ARBA00022714"/>
    </source>
</evidence>
<feature type="region of interest" description="Disordered" evidence="6">
    <location>
        <begin position="499"/>
        <end position="520"/>
    </location>
</feature>
<reference evidence="8 9" key="1">
    <citation type="submission" date="2016-10" db="EMBL/GenBank/DDBJ databases">
        <authorList>
            <person name="de Groot N.N."/>
        </authorList>
    </citation>
    <scope>NUCLEOTIDE SEQUENCE [LARGE SCALE GENOMIC DNA]</scope>
    <source>
        <strain evidence="8 9">CGMCC 1.6134</strain>
    </source>
</reference>
<keyword evidence="3" id="KW-0408">Iron</keyword>
<evidence type="ECO:0000259" key="7">
    <source>
        <dbReference type="PROSITE" id="PS51296"/>
    </source>
</evidence>
<evidence type="ECO:0000256" key="5">
    <source>
        <dbReference type="ARBA" id="ARBA00023157"/>
    </source>
</evidence>
<dbReference type="Pfam" id="PF00355">
    <property type="entry name" value="Rieske"/>
    <property type="match status" value="1"/>
</dbReference>
<dbReference type="InterPro" id="IPR036188">
    <property type="entry name" value="FAD/NAD-bd_sf"/>
</dbReference>
<dbReference type="InterPro" id="IPR038010">
    <property type="entry name" value="YhfW_C"/>
</dbReference>
<evidence type="ECO:0000256" key="3">
    <source>
        <dbReference type="ARBA" id="ARBA00023004"/>
    </source>
</evidence>
<dbReference type="EMBL" id="FOTY01000004">
    <property type="protein sequence ID" value="SFL73375.1"/>
    <property type="molecule type" value="Genomic_DNA"/>
</dbReference>
<name>A0A1I4K3R3_9BACI</name>
<dbReference type="AlphaFoldDB" id="A0A1I4K3R3"/>
<dbReference type="CDD" id="cd03477">
    <property type="entry name" value="Rieske_YhfW_C"/>
    <property type="match status" value="1"/>
</dbReference>
<organism evidence="8 9">
    <name type="scientific">Salibacterium qingdaonense</name>
    <dbReference type="NCBI Taxonomy" id="266892"/>
    <lineage>
        <taxon>Bacteria</taxon>
        <taxon>Bacillati</taxon>
        <taxon>Bacillota</taxon>
        <taxon>Bacilli</taxon>
        <taxon>Bacillales</taxon>
        <taxon>Bacillaceae</taxon>
    </lineage>
</organism>
<dbReference type="Gene3D" id="3.30.9.10">
    <property type="entry name" value="D-Amino Acid Oxidase, subunit A, domain 2"/>
    <property type="match status" value="1"/>
</dbReference>
<dbReference type="GO" id="GO:0051537">
    <property type="term" value="F:2 iron, 2 sulfur cluster binding"/>
    <property type="evidence" value="ECO:0007669"/>
    <property type="project" value="UniProtKB-KW"/>
</dbReference>
<dbReference type="Proteomes" id="UP000199668">
    <property type="component" value="Unassembled WGS sequence"/>
</dbReference>
<keyword evidence="1" id="KW-0001">2Fe-2S</keyword>
<evidence type="ECO:0000256" key="2">
    <source>
        <dbReference type="ARBA" id="ARBA00022723"/>
    </source>
</evidence>
<accession>A0A1I4K3R3</accession>
<dbReference type="Pfam" id="PF01266">
    <property type="entry name" value="DAO"/>
    <property type="match status" value="1"/>
</dbReference>
<feature type="compositionally biased region" description="Polar residues" evidence="6">
    <location>
        <begin position="511"/>
        <end position="520"/>
    </location>
</feature>
<dbReference type="PROSITE" id="PS51296">
    <property type="entry name" value="RIESKE"/>
    <property type="match status" value="1"/>
</dbReference>
<dbReference type="SUPFAM" id="SSF51971">
    <property type="entry name" value="Nucleotide-binding domain"/>
    <property type="match status" value="1"/>
</dbReference>
<keyword evidence="9" id="KW-1185">Reference proteome</keyword>
<dbReference type="GO" id="GO:0016705">
    <property type="term" value="F:oxidoreductase activity, acting on paired donors, with incorporation or reduction of molecular oxygen"/>
    <property type="evidence" value="ECO:0007669"/>
    <property type="project" value="UniProtKB-ARBA"/>
</dbReference>
<sequence length="520" mass="58075">MAAQLPEHTKSYWRDDTDLPSFGKLEEDTAADVVVVGGGITGLTTASLLIKEGLDVVVLEAGYLLNGTTGRTTAKITAQHGMIYDELIQHMGKTKARLYYESQIEALQFIKQNIKEQQITCDFQTETAYLYAETDQDARTLEKEYEACQSLHIDTEMKDSIPLSINVQSALAMPGQGRFHPLQYVEHLVQEIVKHGGRIYEQTTAVNIARQKHKEAVLTENDCRVTADSIVCCSHFPFYEGTGFYSGRMHADRSYVLAVQTDITYPGGMYLSAGDPVRSLRSASMDGKEIVLIGGENHKSGQGRNTLDHYRALQQFAGNLFGRPEILYRWSAQDLTTIDKVPYVGEVTTSRPDVYIASGFNKWGMTNSTCAALLLRDLVLKKENPYSELYTPARFYADPSIKHFLKENVDVAKHLIKGKLEMPHASIEGLERDDAAVFMADGQRKGAYKDKDGELFIVDTTCTHMGCEVEWNHGDRTWDCPCHGSRFSCTGEVIEGPAEKPLQKHPHTMLDNLTSENSGY</sequence>
<dbReference type="GO" id="GO:0004497">
    <property type="term" value="F:monooxygenase activity"/>
    <property type="evidence" value="ECO:0007669"/>
    <property type="project" value="UniProtKB-ARBA"/>
</dbReference>
<dbReference type="GO" id="GO:0005737">
    <property type="term" value="C:cytoplasm"/>
    <property type="evidence" value="ECO:0007669"/>
    <property type="project" value="TreeGrafter"/>
</dbReference>
<dbReference type="InterPro" id="IPR005805">
    <property type="entry name" value="Rieske_Fe-S_prot_C"/>
</dbReference>
<feature type="domain" description="Rieske" evidence="7">
    <location>
        <begin position="423"/>
        <end position="516"/>
    </location>
</feature>
<protein>
    <submittedName>
        <fullName evidence="8">Glycine/D-amino acid oxidase</fullName>
    </submittedName>
</protein>
<evidence type="ECO:0000313" key="8">
    <source>
        <dbReference type="EMBL" id="SFL73375.1"/>
    </source>
</evidence>
<dbReference type="Gene3D" id="2.102.10.10">
    <property type="entry name" value="Rieske [2Fe-2S] iron-sulphur domain"/>
    <property type="match status" value="1"/>
</dbReference>
<gene>
    <name evidence="8" type="ORF">SAMN04488054_10495</name>
</gene>
<keyword evidence="2" id="KW-0479">Metal-binding</keyword>
<dbReference type="PANTHER" id="PTHR13847:SF274">
    <property type="entry name" value="RIESKE 2FE-2S IRON-SULFUR PROTEIN YHFW-RELATED"/>
    <property type="match status" value="1"/>
</dbReference>
<dbReference type="Gene3D" id="3.50.50.60">
    <property type="entry name" value="FAD/NAD(P)-binding domain"/>
    <property type="match status" value="1"/>
</dbReference>
<dbReference type="InterPro" id="IPR017941">
    <property type="entry name" value="Rieske_2Fe-2S"/>
</dbReference>
<dbReference type="SUPFAM" id="SSF50022">
    <property type="entry name" value="ISP domain"/>
    <property type="match status" value="1"/>
</dbReference>
<dbReference type="FunFam" id="2.102.10.10:FF:000014">
    <property type="entry name" value="Oxidoreductase, FAD dependent"/>
    <property type="match status" value="1"/>
</dbReference>
<dbReference type="OrthoDB" id="9767869at2"/>
<dbReference type="PRINTS" id="PR00162">
    <property type="entry name" value="RIESKE"/>
</dbReference>
<dbReference type="InterPro" id="IPR006076">
    <property type="entry name" value="FAD-dep_OxRdtase"/>
</dbReference>
<dbReference type="InterPro" id="IPR036922">
    <property type="entry name" value="Rieske_2Fe-2S_sf"/>
</dbReference>
<proteinExistence type="predicted"/>
<dbReference type="GO" id="GO:0016020">
    <property type="term" value="C:membrane"/>
    <property type="evidence" value="ECO:0007669"/>
    <property type="project" value="InterPro"/>
</dbReference>